<organism evidence="1 2">
    <name type="scientific">Clostridium niameyense</name>
    <dbReference type="NCBI Taxonomy" id="1622073"/>
    <lineage>
        <taxon>Bacteria</taxon>
        <taxon>Bacillati</taxon>
        <taxon>Bacillota</taxon>
        <taxon>Clostridia</taxon>
        <taxon>Eubacteriales</taxon>
        <taxon>Clostridiaceae</taxon>
        <taxon>Clostridium</taxon>
    </lineage>
</organism>
<keyword evidence="2" id="KW-1185">Reference proteome</keyword>
<sequence>MFLYKEKYDKIYTDKTNRGDSMKNDLAIVFLGNDIFYQSGVFKAILKNKLYENFTVTTGIGLGALTSILFARKDYKSMDNMTFKITQEDKLFLNKEECLNLLDMHCINKSFKKNFQKWSNKISKDGIYSWYSLLKVINDGDVNLLYSDDFNMECLICCYILPFMLENSFEFNKLEYREKESLLLNVIAQPMIFTKKVRSKSYITPEINGEIAINQLIDRGYKNILVINSQGENYNFDKYKDKINIWEIKNCIRLNSGNMEIGYNNFTNFIKNIA</sequence>
<proteinExistence type="predicted"/>
<dbReference type="Proteomes" id="UP000473885">
    <property type="component" value="Unassembled WGS sequence"/>
</dbReference>
<evidence type="ECO:0000313" key="1">
    <source>
        <dbReference type="EMBL" id="NEZ46917.1"/>
    </source>
</evidence>
<reference evidence="1 2" key="1">
    <citation type="submission" date="2019-04" db="EMBL/GenBank/DDBJ databases">
        <title>Genome sequencing of Clostridium botulinum Groups I-IV and Clostridium butyricum.</title>
        <authorList>
            <person name="Brunt J."/>
            <person name="Van Vliet A.H.M."/>
            <person name="Stringer S.C."/>
            <person name="Carter A.T."/>
            <person name="Peck M.W."/>
        </authorList>
    </citation>
    <scope>NUCLEOTIDE SEQUENCE [LARGE SCALE GENOMIC DNA]</scope>
    <source>
        <strain evidence="1 2">IFR 18/094</strain>
    </source>
</reference>
<name>A0A6M0RAY9_9CLOT</name>
<gene>
    <name evidence="1" type="ORF">FDF74_06790</name>
</gene>
<evidence type="ECO:0000313" key="2">
    <source>
        <dbReference type="Proteomes" id="UP000473885"/>
    </source>
</evidence>
<protein>
    <recommendedName>
        <fullName evidence="3">PNPLA domain-containing protein</fullName>
    </recommendedName>
</protein>
<dbReference type="AlphaFoldDB" id="A0A6M0RAY9"/>
<evidence type="ECO:0008006" key="3">
    <source>
        <dbReference type="Google" id="ProtNLM"/>
    </source>
</evidence>
<comment type="caution">
    <text evidence="1">The sequence shown here is derived from an EMBL/GenBank/DDBJ whole genome shotgun (WGS) entry which is preliminary data.</text>
</comment>
<accession>A0A6M0RAY9</accession>
<dbReference type="EMBL" id="SXDP01000004">
    <property type="protein sequence ID" value="NEZ46917.1"/>
    <property type="molecule type" value="Genomic_DNA"/>
</dbReference>